<name>A0A1M6HJV0_9CLOT</name>
<dbReference type="SUPFAM" id="SSF51338">
    <property type="entry name" value="Composite domain of metallo-dependent hydrolases"/>
    <property type="match status" value="1"/>
</dbReference>
<dbReference type="EMBL" id="FQZB01000007">
    <property type="protein sequence ID" value="SHJ22432.1"/>
    <property type="molecule type" value="Genomic_DNA"/>
</dbReference>
<dbReference type="RefSeq" id="WP_072986059.1">
    <property type="nucleotide sequence ID" value="NZ_FQZB01000007.1"/>
</dbReference>
<accession>A0A1M6HJV0</accession>
<dbReference type="InterPro" id="IPR057744">
    <property type="entry name" value="OTAase-like"/>
</dbReference>
<evidence type="ECO:0000313" key="3">
    <source>
        <dbReference type="Proteomes" id="UP000184310"/>
    </source>
</evidence>
<evidence type="ECO:0000313" key="2">
    <source>
        <dbReference type="EMBL" id="SHJ22432.1"/>
    </source>
</evidence>
<organism evidence="2 3">
    <name type="scientific">Clostridium cavendishii DSM 21758</name>
    <dbReference type="NCBI Taxonomy" id="1121302"/>
    <lineage>
        <taxon>Bacteria</taxon>
        <taxon>Bacillati</taxon>
        <taxon>Bacillota</taxon>
        <taxon>Clostridia</taxon>
        <taxon>Eubacteriales</taxon>
        <taxon>Clostridiaceae</taxon>
        <taxon>Clostridium</taxon>
    </lineage>
</organism>
<dbReference type="Gene3D" id="2.30.40.10">
    <property type="entry name" value="Urease, subunit C, domain 1"/>
    <property type="match status" value="2"/>
</dbReference>
<proteinExistence type="predicted"/>
<dbReference type="SUPFAM" id="SSF51556">
    <property type="entry name" value="Metallo-dependent hydrolases"/>
    <property type="match status" value="1"/>
</dbReference>
<dbReference type="InterPro" id="IPR051781">
    <property type="entry name" value="Metallo-dep_Hydrolase"/>
</dbReference>
<dbReference type="InterPro" id="IPR032466">
    <property type="entry name" value="Metal_Hydrolase"/>
</dbReference>
<dbReference type="Gene3D" id="1.20.58.520">
    <property type="entry name" value="Amidohydrolase"/>
    <property type="match status" value="1"/>
</dbReference>
<feature type="domain" description="Amidohydrolase-related" evidence="1">
    <location>
        <begin position="66"/>
        <end position="426"/>
    </location>
</feature>
<dbReference type="PANTHER" id="PTHR43135:SF3">
    <property type="entry name" value="ALPHA-D-RIBOSE 1-METHYLPHOSPHONATE 5-TRIPHOSPHATE DIPHOSPHATASE"/>
    <property type="match status" value="1"/>
</dbReference>
<dbReference type="OrthoDB" id="9797498at2"/>
<protein>
    <submittedName>
        <fullName evidence="2">Imidazolonepropionase</fullName>
    </submittedName>
</protein>
<dbReference type="InterPro" id="IPR006680">
    <property type="entry name" value="Amidohydro-rel"/>
</dbReference>
<dbReference type="STRING" id="1121302.SAMN02745163_01498"/>
<evidence type="ECO:0000259" key="1">
    <source>
        <dbReference type="Pfam" id="PF01979"/>
    </source>
</evidence>
<reference evidence="2 3" key="1">
    <citation type="submission" date="2016-11" db="EMBL/GenBank/DDBJ databases">
        <authorList>
            <person name="Jaros S."/>
            <person name="Januszkiewicz K."/>
            <person name="Wedrychowicz H."/>
        </authorList>
    </citation>
    <scope>NUCLEOTIDE SEQUENCE [LARGE SCALE GENOMIC DNA]</scope>
    <source>
        <strain evidence="2 3">DSM 21758</strain>
    </source>
</reference>
<sequence length="445" mass="49288">MTDNYAFINCNIIDGNLQSEIQKDMTILVNSNLKNGVKQGIIHKIANKNEIEVPPNYKVIDLQNRYVMPGLINAHIHSFGTGKPMKAVENERRQKLLFKLLNTKPGRNVFKRVMKKNYINGLNSGVTTMRCVGDFFYLDVKLRNEIDNGNFLGPRLMVSGPMISVTGGHGGASLAIISDSPWEGRKCVRKNVREEVDLIKICVTGGIADSRKVGEAGRLQMTTEEVTAICDEAHKIGMMVAAHVESKEGMRVALMGGVDTIEHGAEMDDEIISLFKNNPKSLRGYSALIPTMHPPVSFSMLDTSITGISEVAKENTIIVYREMVQGIKQALEAGIKIGLGTDASMSYITHYNTWRELDYLVRYIGITPKQAIYHATKSNAEILGIDDETGSLEIGKSADFIVLNENPLENLRSLSEPKMVIIRGTIINEPNIDKIPQIDEALDQI</sequence>
<dbReference type="AlphaFoldDB" id="A0A1M6HJV0"/>
<dbReference type="PANTHER" id="PTHR43135">
    <property type="entry name" value="ALPHA-D-RIBOSE 1-METHYLPHOSPHONATE 5-TRIPHOSPHATE DIPHOSPHATASE"/>
    <property type="match status" value="1"/>
</dbReference>
<dbReference type="Pfam" id="PF01979">
    <property type="entry name" value="Amidohydro_1"/>
    <property type="match status" value="1"/>
</dbReference>
<dbReference type="Gene3D" id="3.40.50.10910">
    <property type="entry name" value="Amidohydrolase"/>
    <property type="match status" value="1"/>
</dbReference>
<dbReference type="InterPro" id="IPR011059">
    <property type="entry name" value="Metal-dep_hydrolase_composite"/>
</dbReference>
<dbReference type="GO" id="GO:0016810">
    <property type="term" value="F:hydrolase activity, acting on carbon-nitrogen (but not peptide) bonds"/>
    <property type="evidence" value="ECO:0007669"/>
    <property type="project" value="InterPro"/>
</dbReference>
<dbReference type="CDD" id="cd01299">
    <property type="entry name" value="Met_dep_hydrolase_A"/>
    <property type="match status" value="1"/>
</dbReference>
<dbReference type="Proteomes" id="UP000184310">
    <property type="component" value="Unassembled WGS sequence"/>
</dbReference>
<keyword evidence="3" id="KW-1185">Reference proteome</keyword>
<gene>
    <name evidence="2" type="ORF">SAMN02745163_01498</name>
</gene>